<dbReference type="OrthoDB" id="5965404at2759"/>
<dbReference type="Pfam" id="PF07885">
    <property type="entry name" value="Ion_trans_2"/>
    <property type="match status" value="1"/>
</dbReference>
<accession>A0A9W9Z3E3</accession>
<evidence type="ECO:0000256" key="1">
    <source>
        <dbReference type="ARBA" id="ARBA00004141"/>
    </source>
</evidence>
<evidence type="ECO:0000256" key="4">
    <source>
        <dbReference type="ARBA" id="ARBA00022989"/>
    </source>
</evidence>
<keyword evidence="7" id="KW-0407">Ion channel</keyword>
<dbReference type="AlphaFoldDB" id="A0A9W9Z3E3"/>
<evidence type="ECO:0000313" key="11">
    <source>
        <dbReference type="Proteomes" id="UP001163046"/>
    </source>
</evidence>
<keyword evidence="5" id="KW-0406">Ion transport</keyword>
<keyword evidence="4 8" id="KW-1133">Transmembrane helix</keyword>
<comment type="caution">
    <text evidence="10">The sequence shown here is derived from an EMBL/GenBank/DDBJ whole genome shotgun (WGS) entry which is preliminary data.</text>
</comment>
<dbReference type="SUPFAM" id="SSF81324">
    <property type="entry name" value="Voltage-gated potassium channels"/>
    <property type="match status" value="1"/>
</dbReference>
<organism evidence="10 11">
    <name type="scientific">Desmophyllum pertusum</name>
    <dbReference type="NCBI Taxonomy" id="174260"/>
    <lineage>
        <taxon>Eukaryota</taxon>
        <taxon>Metazoa</taxon>
        <taxon>Cnidaria</taxon>
        <taxon>Anthozoa</taxon>
        <taxon>Hexacorallia</taxon>
        <taxon>Scleractinia</taxon>
        <taxon>Caryophylliina</taxon>
        <taxon>Caryophylliidae</taxon>
        <taxon>Desmophyllum</taxon>
    </lineage>
</organism>
<dbReference type="GO" id="GO:0001508">
    <property type="term" value="P:action potential"/>
    <property type="evidence" value="ECO:0007669"/>
    <property type="project" value="TreeGrafter"/>
</dbReference>
<name>A0A9W9Z3E3_9CNID</name>
<evidence type="ECO:0000313" key="10">
    <source>
        <dbReference type="EMBL" id="KAJ7374402.1"/>
    </source>
</evidence>
<feature type="transmembrane region" description="Helical" evidence="8">
    <location>
        <begin position="310"/>
        <end position="331"/>
    </location>
</feature>
<sequence>MTTNWYSVPPYMSRKEGSYEGLFPFILDWVTRTCCMPCINGHGPTAVDYEHDRGGMTAEKDNVSVVHKNEYEADMSFPIEGYKGQSRYGTYRYVPLMESAGVAFVASLPTAGEKTNFVIMVCTACFPMLVMTILMMLLAGTVLWALESNTNPEEFPKLFTRGLWEGFWWAYTTCTTLGYGDKVPRSVLGRLFTIAWTLAGLVIMSLLVAEMTNALISYSVLQTTNRKIYGAKIGAIQASPEFALGVRKTARMNPVLAGASMKLEKCFLDFVELNKGDISHKIEETVKTPTLHDESIAEDIGLLDPTADQFYLSVLGALILFAVASLCGLAYHTHRVLKQRANTAAYNHLATIRREMEQEVNRFYRRFSEIVNKLRKTHIRERRLFLASKRSNFYQIKHTSYRSYAEY</sequence>
<proteinExistence type="predicted"/>
<feature type="transmembrane region" description="Helical" evidence="8">
    <location>
        <begin position="191"/>
        <end position="209"/>
    </location>
</feature>
<keyword evidence="3 8" id="KW-0812">Transmembrane</keyword>
<reference evidence="10" key="1">
    <citation type="submission" date="2023-01" db="EMBL/GenBank/DDBJ databases">
        <title>Genome assembly of the deep-sea coral Lophelia pertusa.</title>
        <authorList>
            <person name="Herrera S."/>
            <person name="Cordes E."/>
        </authorList>
    </citation>
    <scope>NUCLEOTIDE SEQUENCE</scope>
    <source>
        <strain evidence="10">USNM1676648</strain>
        <tissue evidence="10">Polyp</tissue>
    </source>
</reference>
<dbReference type="GO" id="GO:0008076">
    <property type="term" value="C:voltage-gated potassium channel complex"/>
    <property type="evidence" value="ECO:0007669"/>
    <property type="project" value="InterPro"/>
</dbReference>
<evidence type="ECO:0000256" key="8">
    <source>
        <dbReference type="SAM" id="Phobius"/>
    </source>
</evidence>
<evidence type="ECO:0000256" key="6">
    <source>
        <dbReference type="ARBA" id="ARBA00023136"/>
    </source>
</evidence>
<evidence type="ECO:0000256" key="5">
    <source>
        <dbReference type="ARBA" id="ARBA00023065"/>
    </source>
</evidence>
<feature type="transmembrane region" description="Helical" evidence="8">
    <location>
        <begin position="117"/>
        <end position="146"/>
    </location>
</feature>
<keyword evidence="11" id="KW-1185">Reference proteome</keyword>
<feature type="domain" description="Potassium channel" evidence="9">
    <location>
        <begin position="132"/>
        <end position="215"/>
    </location>
</feature>
<dbReference type="InterPro" id="IPR028325">
    <property type="entry name" value="VG_K_chnl"/>
</dbReference>
<evidence type="ECO:0000256" key="3">
    <source>
        <dbReference type="ARBA" id="ARBA00022692"/>
    </source>
</evidence>
<keyword evidence="6 8" id="KW-0472">Membrane</keyword>
<protein>
    <recommendedName>
        <fullName evidence="9">Potassium channel domain-containing protein</fullName>
    </recommendedName>
</protein>
<evidence type="ECO:0000259" key="9">
    <source>
        <dbReference type="Pfam" id="PF07885"/>
    </source>
</evidence>
<dbReference type="Gene3D" id="1.10.287.70">
    <property type="match status" value="1"/>
</dbReference>
<dbReference type="InterPro" id="IPR013099">
    <property type="entry name" value="K_chnl_dom"/>
</dbReference>
<dbReference type="EMBL" id="MU826828">
    <property type="protein sequence ID" value="KAJ7374402.1"/>
    <property type="molecule type" value="Genomic_DNA"/>
</dbReference>
<evidence type="ECO:0000256" key="2">
    <source>
        <dbReference type="ARBA" id="ARBA00022448"/>
    </source>
</evidence>
<gene>
    <name evidence="10" type="ORF">OS493_007506</name>
</gene>
<dbReference type="PANTHER" id="PTHR11537">
    <property type="entry name" value="VOLTAGE-GATED POTASSIUM CHANNEL"/>
    <property type="match status" value="1"/>
</dbReference>
<dbReference type="GO" id="GO:0005251">
    <property type="term" value="F:delayed rectifier potassium channel activity"/>
    <property type="evidence" value="ECO:0007669"/>
    <property type="project" value="TreeGrafter"/>
</dbReference>
<keyword evidence="2" id="KW-0813">Transport</keyword>
<evidence type="ECO:0000256" key="7">
    <source>
        <dbReference type="ARBA" id="ARBA00023303"/>
    </source>
</evidence>
<feature type="transmembrane region" description="Helical" evidence="8">
    <location>
        <begin position="158"/>
        <end position="179"/>
    </location>
</feature>
<dbReference type="PANTHER" id="PTHR11537:SF252">
    <property type="entry name" value="POTASSIUM VOLTAGE-GATED CHANNEL PROTEIN SHAW"/>
    <property type="match status" value="1"/>
</dbReference>
<comment type="subcellular location">
    <subcellularLocation>
        <location evidence="1">Membrane</location>
        <topology evidence="1">Multi-pass membrane protein</topology>
    </subcellularLocation>
</comment>
<dbReference type="Proteomes" id="UP001163046">
    <property type="component" value="Unassembled WGS sequence"/>
</dbReference>